<dbReference type="SMART" id="SM00346">
    <property type="entry name" value="HTH_ICLR"/>
    <property type="match status" value="1"/>
</dbReference>
<dbReference type="SUPFAM" id="SSF46785">
    <property type="entry name" value="Winged helix' DNA-binding domain"/>
    <property type="match status" value="1"/>
</dbReference>
<gene>
    <name evidence="6" type="ORF">FHS82_000190</name>
</gene>
<dbReference type="RefSeq" id="WP_246224955.1">
    <property type="nucleotide sequence ID" value="NZ_JAASQI010000001.1"/>
</dbReference>
<evidence type="ECO:0000313" key="6">
    <source>
        <dbReference type="EMBL" id="NIJ56377.1"/>
    </source>
</evidence>
<protein>
    <submittedName>
        <fullName evidence="6">DNA-binding IclR family transcriptional regulator</fullName>
    </submittedName>
</protein>
<feature type="domain" description="IclR-ED" evidence="5">
    <location>
        <begin position="75"/>
        <end position="255"/>
    </location>
</feature>
<feature type="domain" description="HTH iclR-type" evidence="4">
    <location>
        <begin position="12"/>
        <end position="74"/>
    </location>
</feature>
<dbReference type="Pfam" id="PF01614">
    <property type="entry name" value="IclR_C"/>
    <property type="match status" value="1"/>
</dbReference>
<dbReference type="InterPro" id="IPR036388">
    <property type="entry name" value="WH-like_DNA-bd_sf"/>
</dbReference>
<dbReference type="Gene3D" id="1.10.10.10">
    <property type="entry name" value="Winged helix-like DNA-binding domain superfamily/Winged helix DNA-binding domain"/>
    <property type="match status" value="1"/>
</dbReference>
<evidence type="ECO:0000313" key="7">
    <source>
        <dbReference type="Proteomes" id="UP001429580"/>
    </source>
</evidence>
<evidence type="ECO:0000256" key="3">
    <source>
        <dbReference type="ARBA" id="ARBA00023163"/>
    </source>
</evidence>
<dbReference type="PANTHER" id="PTHR30136">
    <property type="entry name" value="HELIX-TURN-HELIX TRANSCRIPTIONAL REGULATOR, ICLR FAMILY"/>
    <property type="match status" value="1"/>
</dbReference>
<evidence type="ECO:0000256" key="1">
    <source>
        <dbReference type="ARBA" id="ARBA00023015"/>
    </source>
</evidence>
<dbReference type="InterPro" id="IPR029016">
    <property type="entry name" value="GAF-like_dom_sf"/>
</dbReference>
<accession>A0ABX0UTT9</accession>
<sequence>MESDAEGDPLFLRSVARVMQVLNAFNDAHRPLTLSEIATAARIDRSAAQRIVHTLRKLGYIARDDDDRGYMLGLRVLDLTLDFMRLNPLVKRASPILLELRRRVSERVDLSLFDDTRVLYAMRMPSKREAFHATLPGHSVPVYCSSGGVAILARLDDEQARDIVARSDRTPFTAFTMREVEEVMQAVEETRRKGFACLTNQIMNEEVAIGVAITAHDGRPLAAIHIAGSLLEWSKEEFVANFSGLVMEAADAIGS</sequence>
<dbReference type="InterPro" id="IPR005471">
    <property type="entry name" value="Tscrpt_reg_IclR_N"/>
</dbReference>
<proteinExistence type="predicted"/>
<dbReference type="Proteomes" id="UP001429580">
    <property type="component" value="Unassembled WGS sequence"/>
</dbReference>
<dbReference type="InterPro" id="IPR014757">
    <property type="entry name" value="Tscrpt_reg_IclR_C"/>
</dbReference>
<dbReference type="PANTHER" id="PTHR30136:SF34">
    <property type="entry name" value="TRANSCRIPTIONAL REGULATOR"/>
    <property type="match status" value="1"/>
</dbReference>
<organism evidence="6 7">
    <name type="scientific">Pseudochelatococcus lubricantis</name>
    <dbReference type="NCBI Taxonomy" id="1538102"/>
    <lineage>
        <taxon>Bacteria</taxon>
        <taxon>Pseudomonadati</taxon>
        <taxon>Pseudomonadota</taxon>
        <taxon>Alphaproteobacteria</taxon>
        <taxon>Hyphomicrobiales</taxon>
        <taxon>Chelatococcaceae</taxon>
        <taxon>Pseudochelatococcus</taxon>
    </lineage>
</organism>
<dbReference type="SUPFAM" id="SSF55781">
    <property type="entry name" value="GAF domain-like"/>
    <property type="match status" value="1"/>
</dbReference>
<reference evidence="6 7" key="1">
    <citation type="submission" date="2020-03" db="EMBL/GenBank/DDBJ databases">
        <title>Genomic Encyclopedia of Type Strains, Phase IV (KMG-IV): sequencing the most valuable type-strain genomes for metagenomic binning, comparative biology and taxonomic classification.</title>
        <authorList>
            <person name="Goeker M."/>
        </authorList>
    </citation>
    <scope>NUCLEOTIDE SEQUENCE [LARGE SCALE GENOMIC DNA]</scope>
    <source>
        <strain evidence="6 7">DSM 103870</strain>
    </source>
</reference>
<comment type="caution">
    <text evidence="6">The sequence shown here is derived from an EMBL/GenBank/DDBJ whole genome shotgun (WGS) entry which is preliminary data.</text>
</comment>
<evidence type="ECO:0000259" key="4">
    <source>
        <dbReference type="PROSITE" id="PS51077"/>
    </source>
</evidence>
<keyword evidence="1" id="KW-0805">Transcription regulation</keyword>
<keyword evidence="7" id="KW-1185">Reference proteome</keyword>
<dbReference type="InterPro" id="IPR036390">
    <property type="entry name" value="WH_DNA-bd_sf"/>
</dbReference>
<keyword evidence="2 6" id="KW-0238">DNA-binding</keyword>
<evidence type="ECO:0000256" key="2">
    <source>
        <dbReference type="ARBA" id="ARBA00023125"/>
    </source>
</evidence>
<dbReference type="EMBL" id="JAASQI010000001">
    <property type="protein sequence ID" value="NIJ56377.1"/>
    <property type="molecule type" value="Genomic_DNA"/>
</dbReference>
<keyword evidence="3" id="KW-0804">Transcription</keyword>
<dbReference type="Pfam" id="PF09339">
    <property type="entry name" value="HTH_IclR"/>
    <property type="match status" value="1"/>
</dbReference>
<evidence type="ECO:0000259" key="5">
    <source>
        <dbReference type="PROSITE" id="PS51078"/>
    </source>
</evidence>
<name>A0ABX0UTT9_9HYPH</name>
<dbReference type="GO" id="GO:0003677">
    <property type="term" value="F:DNA binding"/>
    <property type="evidence" value="ECO:0007669"/>
    <property type="project" value="UniProtKB-KW"/>
</dbReference>
<dbReference type="Gene3D" id="3.30.450.40">
    <property type="match status" value="1"/>
</dbReference>
<dbReference type="PROSITE" id="PS51078">
    <property type="entry name" value="ICLR_ED"/>
    <property type="match status" value="1"/>
</dbReference>
<dbReference type="InterPro" id="IPR050707">
    <property type="entry name" value="HTH_MetabolicPath_Reg"/>
</dbReference>
<dbReference type="PROSITE" id="PS51077">
    <property type="entry name" value="HTH_ICLR"/>
    <property type="match status" value="1"/>
</dbReference>